<sequence>MGYDIHITRAEWWGESEDHPISLSEWQEIINGDPQLRLEKAAEMKSPNGMTLRYENQGIAVCIMEDEDEEYPVYFDYRDGRIVVKNPNDQIINKMKEIAEKLNASVIGDEGEIY</sequence>
<reference evidence="1 2" key="1">
    <citation type="submission" date="2018-07" db="EMBL/GenBank/DDBJ databases">
        <title>Genomic Encyclopedia of Type Strains, Phase III (KMG-III): the genomes of soil and plant-associated and newly described type strains.</title>
        <authorList>
            <person name="Whitman W."/>
        </authorList>
    </citation>
    <scope>NUCLEOTIDE SEQUENCE [LARGE SCALE GENOMIC DNA]</scope>
    <source>
        <strain evidence="1 2">CECT 7506</strain>
    </source>
</reference>
<name>A0A368W8R8_9BACL</name>
<comment type="caution">
    <text evidence="1">The sequence shown here is derived from an EMBL/GenBank/DDBJ whole genome shotgun (WGS) entry which is preliminary data.</text>
</comment>
<organism evidence="1 2">
    <name type="scientific">Paenibacillus prosopidis</name>
    <dbReference type="NCBI Taxonomy" id="630520"/>
    <lineage>
        <taxon>Bacteria</taxon>
        <taxon>Bacillati</taxon>
        <taxon>Bacillota</taxon>
        <taxon>Bacilli</taxon>
        <taxon>Bacillales</taxon>
        <taxon>Paenibacillaceae</taxon>
        <taxon>Paenibacillus</taxon>
    </lineage>
</organism>
<proteinExistence type="predicted"/>
<dbReference type="AlphaFoldDB" id="A0A368W8R8"/>
<dbReference type="EMBL" id="QPJD01000002">
    <property type="protein sequence ID" value="RCW50821.1"/>
    <property type="molecule type" value="Genomic_DNA"/>
</dbReference>
<gene>
    <name evidence="1" type="ORF">DFP97_10213</name>
</gene>
<dbReference type="OrthoDB" id="981250at2"/>
<dbReference type="Proteomes" id="UP000252415">
    <property type="component" value="Unassembled WGS sequence"/>
</dbReference>
<evidence type="ECO:0000313" key="1">
    <source>
        <dbReference type="EMBL" id="RCW50821.1"/>
    </source>
</evidence>
<accession>A0A368W8R8</accession>
<protein>
    <submittedName>
        <fullName evidence="1">Uncharacterized protein</fullName>
    </submittedName>
</protein>
<keyword evidence="2" id="KW-1185">Reference proteome</keyword>
<evidence type="ECO:0000313" key="2">
    <source>
        <dbReference type="Proteomes" id="UP000252415"/>
    </source>
</evidence>
<dbReference type="RefSeq" id="WP_114378352.1">
    <property type="nucleotide sequence ID" value="NZ_QPJD01000002.1"/>
</dbReference>